<feature type="binding site" evidence="13">
    <location>
        <position position="174"/>
    </location>
    <ligand>
        <name>substrate</name>
    </ligand>
</feature>
<evidence type="ECO:0000313" key="17">
    <source>
        <dbReference type="Proteomes" id="UP000826722"/>
    </source>
</evidence>
<accession>A0A8D5GFF7</accession>
<protein>
    <recommendedName>
        <fullName evidence="11">Probable nicotinate-nucleotide pyrophosphorylase [carboxylating]</fullName>
        <ecNumber evidence="5">2.4.2.19</ecNumber>
    </recommendedName>
    <alternativeName>
        <fullName evidence="9">Quinolinate phosphoribosyltransferase [decarboxylating]</fullName>
    </alternativeName>
</protein>
<feature type="binding site" evidence="13">
    <location>
        <begin position="272"/>
        <end position="274"/>
    </location>
    <ligand>
        <name>substrate</name>
    </ligand>
</feature>
<feature type="binding site" evidence="13">
    <location>
        <position position="107"/>
    </location>
    <ligand>
        <name>substrate</name>
    </ligand>
</feature>
<evidence type="ECO:0000256" key="12">
    <source>
        <dbReference type="PIRNR" id="PIRNR006250"/>
    </source>
</evidence>
<feature type="binding site" evidence="13">
    <location>
        <position position="164"/>
    </location>
    <ligand>
        <name>substrate</name>
    </ligand>
</feature>
<dbReference type="PIRSF" id="PIRSF006250">
    <property type="entry name" value="NadC_ModD"/>
    <property type="match status" value="1"/>
</dbReference>
<evidence type="ECO:0000313" key="16">
    <source>
        <dbReference type="EMBL" id="BCM25749.1"/>
    </source>
</evidence>
<dbReference type="SUPFAM" id="SSF54675">
    <property type="entry name" value="Nicotinate/Quinolinate PRTase N-terminal domain-like"/>
    <property type="match status" value="1"/>
</dbReference>
<evidence type="ECO:0000256" key="2">
    <source>
        <dbReference type="ARBA" id="ARBA00004893"/>
    </source>
</evidence>
<dbReference type="Gene3D" id="3.20.20.70">
    <property type="entry name" value="Aldolase class I"/>
    <property type="match status" value="1"/>
</dbReference>
<dbReference type="GO" id="GO:0005737">
    <property type="term" value="C:cytoplasm"/>
    <property type="evidence" value="ECO:0007669"/>
    <property type="project" value="TreeGrafter"/>
</dbReference>
<evidence type="ECO:0000256" key="6">
    <source>
        <dbReference type="ARBA" id="ARBA00022642"/>
    </source>
</evidence>
<dbReference type="InterPro" id="IPR022412">
    <property type="entry name" value="Quinolinate_PRibosylTrfase_N"/>
</dbReference>
<comment type="subunit">
    <text evidence="4">Hexamer formed by 3 homodimers.</text>
</comment>
<evidence type="ECO:0000256" key="10">
    <source>
        <dbReference type="ARBA" id="ARBA00047445"/>
    </source>
</evidence>
<sequence length="293" mass="31346">MSKQLLSNLSAELQTALLNNVRDALAEDISTGDLTAQLIPATQIAHATLISRENAVICGLPWLEACIDQIDPTVSIQWHIAEGETVEPNQAICELQGNARSILTAERAALNFVQLLSATATQTRLYVDAIKTTKARILDTRKTLPGLRLAQKYAVTIGGGLNQRLGLYDGILIKENHIAAAGSIEAVLNAADEVRKTSDTNITVQIEVENLHQLKTALDAGAKLILLDNFDIPALAEAVKLNAGKAILEASGGINLDNVLAIAQTGVDRISIGAITKHVKAIDLSLRFKEITL</sequence>
<name>A0A8D5GFF7_9PROT</name>
<comment type="pathway">
    <text evidence="2">Cofactor biosynthesis; NAD(+) biosynthesis; nicotinate D-ribonucleotide from quinolinate: step 1/1.</text>
</comment>
<dbReference type="PANTHER" id="PTHR32179">
    <property type="entry name" value="NICOTINATE-NUCLEOTIDE PYROPHOSPHORYLASE [CARBOXYLATING]"/>
    <property type="match status" value="1"/>
</dbReference>
<dbReference type="SUPFAM" id="SSF51690">
    <property type="entry name" value="Nicotinate/Quinolinate PRTase C-terminal domain-like"/>
    <property type="match status" value="1"/>
</dbReference>
<evidence type="ECO:0000256" key="11">
    <source>
        <dbReference type="ARBA" id="ARBA00069173"/>
    </source>
</evidence>
<dbReference type="EC" id="2.4.2.19" evidence="5"/>
<dbReference type="InterPro" id="IPR027277">
    <property type="entry name" value="NadC/ModD"/>
</dbReference>
<dbReference type="Gene3D" id="3.90.1170.20">
    <property type="entry name" value="Quinolinate phosphoribosyl transferase, N-terminal domain"/>
    <property type="match status" value="1"/>
</dbReference>
<keyword evidence="17" id="KW-1185">Reference proteome</keyword>
<dbReference type="InterPro" id="IPR002638">
    <property type="entry name" value="Quinolinate_PRibosylTrfase_C"/>
</dbReference>
<evidence type="ECO:0000256" key="5">
    <source>
        <dbReference type="ARBA" id="ARBA00011944"/>
    </source>
</evidence>
<dbReference type="CDD" id="cd01572">
    <property type="entry name" value="QPRTase"/>
    <property type="match status" value="1"/>
</dbReference>
<evidence type="ECO:0000259" key="15">
    <source>
        <dbReference type="Pfam" id="PF02749"/>
    </source>
</evidence>
<dbReference type="FunFam" id="3.20.20.70:FF:000030">
    <property type="entry name" value="Nicotinate-nucleotide pyrophosphorylase, carboxylating"/>
    <property type="match status" value="1"/>
</dbReference>
<dbReference type="UniPathway" id="UPA00253">
    <property type="reaction ID" value="UER00331"/>
</dbReference>
<dbReference type="InterPro" id="IPR036068">
    <property type="entry name" value="Nicotinate_pribotase-like_C"/>
</dbReference>
<feature type="domain" description="Quinolinate phosphoribosyl transferase C-terminal" evidence="14">
    <location>
        <begin position="120"/>
        <end position="287"/>
    </location>
</feature>
<dbReference type="NCBIfam" id="TIGR00078">
    <property type="entry name" value="nadC"/>
    <property type="match status" value="1"/>
</dbReference>
<dbReference type="GO" id="GO:0009435">
    <property type="term" value="P:NAD+ biosynthetic process"/>
    <property type="evidence" value="ECO:0007669"/>
    <property type="project" value="UniProtKB-UniPathway"/>
</dbReference>
<feature type="binding site" evidence="13">
    <location>
        <begin position="251"/>
        <end position="253"/>
    </location>
    <ligand>
        <name>substrate</name>
    </ligand>
</feature>
<dbReference type="Pfam" id="PF02749">
    <property type="entry name" value="QRPTase_N"/>
    <property type="match status" value="1"/>
</dbReference>
<dbReference type="GO" id="GO:0034213">
    <property type="term" value="P:quinolinate catabolic process"/>
    <property type="evidence" value="ECO:0007669"/>
    <property type="project" value="TreeGrafter"/>
</dbReference>
<gene>
    <name evidence="16" type="primary">nadC</name>
    <name evidence="16" type="ORF">ZMTM_20080</name>
</gene>
<evidence type="ECO:0000259" key="14">
    <source>
        <dbReference type="Pfam" id="PF01729"/>
    </source>
</evidence>
<evidence type="ECO:0000256" key="3">
    <source>
        <dbReference type="ARBA" id="ARBA00009400"/>
    </source>
</evidence>
<dbReference type="InterPro" id="IPR004393">
    <property type="entry name" value="NadC"/>
</dbReference>
<keyword evidence="7 12" id="KW-0328">Glycosyltransferase</keyword>
<comment type="catalytic activity">
    <reaction evidence="10">
        <text>nicotinate beta-D-ribonucleotide + CO2 + diphosphate = quinolinate + 5-phospho-alpha-D-ribose 1-diphosphate + 2 H(+)</text>
        <dbReference type="Rhea" id="RHEA:12733"/>
        <dbReference type="ChEBI" id="CHEBI:15378"/>
        <dbReference type="ChEBI" id="CHEBI:16526"/>
        <dbReference type="ChEBI" id="CHEBI:29959"/>
        <dbReference type="ChEBI" id="CHEBI:33019"/>
        <dbReference type="ChEBI" id="CHEBI:57502"/>
        <dbReference type="ChEBI" id="CHEBI:58017"/>
        <dbReference type="EC" id="2.4.2.19"/>
    </reaction>
</comment>
<dbReference type="PANTHER" id="PTHR32179:SF3">
    <property type="entry name" value="NICOTINATE-NUCLEOTIDE PYROPHOSPHORYLASE [CARBOXYLATING]"/>
    <property type="match status" value="1"/>
</dbReference>
<keyword evidence="6" id="KW-0662">Pyridine nucleotide biosynthesis</keyword>
<dbReference type="EMBL" id="AP024110">
    <property type="protein sequence ID" value="BCM25749.1"/>
    <property type="molecule type" value="Genomic_DNA"/>
</dbReference>
<dbReference type="AlphaFoldDB" id="A0A8D5GFF7"/>
<dbReference type="GO" id="GO:0004514">
    <property type="term" value="F:nicotinate-nucleotide diphosphorylase (carboxylating) activity"/>
    <property type="evidence" value="ECO:0007669"/>
    <property type="project" value="UniProtKB-EC"/>
</dbReference>
<dbReference type="FunFam" id="3.90.1170.20:FF:000001">
    <property type="entry name" value="Nicotinate-nucleotide diphosphorylase (Carboxylating)"/>
    <property type="match status" value="1"/>
</dbReference>
<evidence type="ECO:0000256" key="7">
    <source>
        <dbReference type="ARBA" id="ARBA00022676"/>
    </source>
</evidence>
<dbReference type="InterPro" id="IPR013785">
    <property type="entry name" value="Aldolase_TIM"/>
</dbReference>
<reference evidence="16" key="1">
    <citation type="journal article" date="2021" name="Arch. Microbiol.">
        <title>Methyloradius palustris gen. nov., sp. nov., a methanol-oxidizing bacterium isolated from snow.</title>
        <authorList>
            <person name="Miyadera T."/>
            <person name="Kojima H."/>
            <person name="Fukui M."/>
        </authorList>
    </citation>
    <scope>NUCLEOTIDE SEQUENCE</scope>
    <source>
        <strain evidence="16">Zm11</strain>
    </source>
</reference>
<evidence type="ECO:0000256" key="1">
    <source>
        <dbReference type="ARBA" id="ARBA00003237"/>
    </source>
</evidence>
<evidence type="ECO:0000256" key="13">
    <source>
        <dbReference type="PIRSR" id="PIRSR006250-1"/>
    </source>
</evidence>
<feature type="binding site" evidence="13">
    <location>
        <position position="207"/>
    </location>
    <ligand>
        <name>substrate</name>
    </ligand>
</feature>
<evidence type="ECO:0000256" key="4">
    <source>
        <dbReference type="ARBA" id="ARBA00011218"/>
    </source>
</evidence>
<dbReference type="Proteomes" id="UP000826722">
    <property type="component" value="Chromosome"/>
</dbReference>
<feature type="binding site" evidence="13">
    <location>
        <begin position="140"/>
        <end position="142"/>
    </location>
    <ligand>
        <name>substrate</name>
    </ligand>
</feature>
<proteinExistence type="inferred from homology"/>
<dbReference type="Pfam" id="PF01729">
    <property type="entry name" value="QRPTase_C"/>
    <property type="match status" value="1"/>
</dbReference>
<organism evidence="16 17">
    <name type="scientific">Methyloradius palustris</name>
    <dbReference type="NCBI Taxonomy" id="2778876"/>
    <lineage>
        <taxon>Bacteria</taxon>
        <taxon>Pseudomonadati</taxon>
        <taxon>Pseudomonadota</taxon>
        <taxon>Betaproteobacteria</taxon>
        <taxon>Nitrosomonadales</taxon>
        <taxon>Methylophilaceae</taxon>
        <taxon>Methyloradius</taxon>
    </lineage>
</organism>
<dbReference type="InterPro" id="IPR037128">
    <property type="entry name" value="Quinolinate_PRibosylTase_N_sf"/>
</dbReference>
<feature type="binding site" evidence="13">
    <location>
        <position position="228"/>
    </location>
    <ligand>
        <name>substrate</name>
    </ligand>
</feature>
<dbReference type="KEGG" id="mpau:ZMTM_20080"/>
<feature type="domain" description="Quinolinate phosphoribosyl transferase N-terminal" evidence="15">
    <location>
        <begin position="33"/>
        <end position="117"/>
    </location>
</feature>
<dbReference type="RefSeq" id="WP_221763810.1">
    <property type="nucleotide sequence ID" value="NZ_AP024110.1"/>
</dbReference>
<comment type="similarity">
    <text evidence="3 12">Belongs to the NadC/ModD family.</text>
</comment>
<comment type="function">
    <text evidence="1">Involved in the catabolism of quinolinic acid (QA).</text>
</comment>
<evidence type="ECO:0000256" key="9">
    <source>
        <dbReference type="ARBA" id="ARBA00033102"/>
    </source>
</evidence>
<evidence type="ECO:0000256" key="8">
    <source>
        <dbReference type="ARBA" id="ARBA00022679"/>
    </source>
</evidence>
<keyword evidence="8 12" id="KW-0808">Transferase</keyword>